<gene>
    <name evidence="1" type="ORF">GTQ34_14590</name>
</gene>
<evidence type="ECO:0000313" key="2">
    <source>
        <dbReference type="Proteomes" id="UP000667650"/>
    </source>
</evidence>
<reference evidence="1" key="1">
    <citation type="submission" date="2020-01" db="EMBL/GenBank/DDBJ databases">
        <title>Muricauda ochracea sp. nov., isolated from a tidal flat of Garorim bay in Korea.</title>
        <authorList>
            <person name="Kim D."/>
            <person name="Yoo Y."/>
            <person name="Kim J.-J."/>
        </authorList>
    </citation>
    <scope>NUCLEOTIDE SEQUENCE</scope>
    <source>
        <strain evidence="1">JGD-17</strain>
    </source>
</reference>
<dbReference type="InterPro" id="IPR011990">
    <property type="entry name" value="TPR-like_helical_dom_sf"/>
</dbReference>
<dbReference type="SUPFAM" id="SSF48452">
    <property type="entry name" value="TPR-like"/>
    <property type="match status" value="1"/>
</dbReference>
<comment type="caution">
    <text evidence="1">The sequence shown here is derived from an EMBL/GenBank/DDBJ whole genome shotgun (WGS) entry which is preliminary data.</text>
</comment>
<sequence>MFSKALKKDQSNKDSYYGLGISAYEQKAYSNSIKFFNKAIEFGKISARKDRGFAHYHVAENLLHKGSHKESLIAINKSLLDFPTLESALLLKPRILIENILEDMNDNKPESVENKYQQLMNQDKKYLYPIEDDFLKLNPQVLLFLAKYDLSRGYDKIALSRVKKIINSTSKYANKYNRDAIKLRGYIYEYKSQKEFDSNNYDIALEYIQKALRDIPKKQSFVLLRAKIYEKKAQHLLSKNSLIDALKFVSLAIEEGEYDTQKSSIKLRSEIYFAFAVNQRKINDKIRYAELSYKDAPYDSEIKDYIYNLYLSLVALLVDDNNLLRARDIFEKAIKVSDVHKSTYGMFNRNLRNEESIFLDAAIAEIYAINLRYKDAINHLNKHKYDTSFYYKQLLYDLARYYALNNERHLSLQTLRNFYTKKNLYSSYGSFRNRAKNDPSFILLTEDESFYDWLNGINRIKLSLNSLVNIPQTDWASESDSFLQITQNSNSLLTTPKAQDKSNVYWPKNLFRVVFDYDVDDPLIFKLSDSDLTYDDLIFYGKYNDFYPGGWNVILNEKTNTVLNIEIEDCSSCPTQYTTFNSLPPKNSFFASWEDRRIRENLDHISTIYVPKIAEDYGRVNQSYYFISGIIDALAPCFATYAVAISERGFVTKQIFYWHIQYLWGELQSYKRFTIEAFIEYMVSKVGNRFLQNANNFRVFCDCAYGRIKG</sequence>
<dbReference type="AlphaFoldDB" id="A0A964TF44"/>
<dbReference type="Gene3D" id="1.25.40.10">
    <property type="entry name" value="Tetratricopeptide repeat domain"/>
    <property type="match status" value="1"/>
</dbReference>
<dbReference type="Proteomes" id="UP000667650">
    <property type="component" value="Unassembled WGS sequence"/>
</dbReference>
<name>A0A964TF44_9FLAO</name>
<evidence type="ECO:0000313" key="1">
    <source>
        <dbReference type="EMBL" id="NAY93141.1"/>
    </source>
</evidence>
<proteinExistence type="predicted"/>
<organism evidence="1 2">
    <name type="scientific">Flagellimonas ochracea</name>
    <dbReference type="NCBI Taxonomy" id="2696472"/>
    <lineage>
        <taxon>Bacteria</taxon>
        <taxon>Pseudomonadati</taxon>
        <taxon>Bacteroidota</taxon>
        <taxon>Flavobacteriia</taxon>
        <taxon>Flavobacteriales</taxon>
        <taxon>Flavobacteriaceae</taxon>
        <taxon>Flagellimonas</taxon>
    </lineage>
</organism>
<dbReference type="EMBL" id="JAAABI010000006">
    <property type="protein sequence ID" value="NAY93141.1"/>
    <property type="molecule type" value="Genomic_DNA"/>
</dbReference>
<accession>A0A964TF44</accession>
<keyword evidence="2" id="KW-1185">Reference proteome</keyword>
<protein>
    <submittedName>
        <fullName evidence="1">Tetratricopeptide repeat protein</fullName>
    </submittedName>
</protein>